<gene>
    <name evidence="3" type="ORF">NKR19_g6559</name>
</gene>
<protein>
    <recommendedName>
        <fullName evidence="2">PD-(D/E)XK nuclease-like domain-containing protein</fullName>
    </recommendedName>
</protein>
<feature type="compositionally biased region" description="Polar residues" evidence="1">
    <location>
        <begin position="76"/>
        <end position="93"/>
    </location>
</feature>
<evidence type="ECO:0000259" key="2">
    <source>
        <dbReference type="Pfam" id="PF20516"/>
    </source>
</evidence>
<feature type="domain" description="PD-(D/E)XK nuclease-like" evidence="2">
    <location>
        <begin position="142"/>
        <end position="309"/>
    </location>
</feature>
<feature type="compositionally biased region" description="Low complexity" evidence="1">
    <location>
        <begin position="113"/>
        <end position="132"/>
    </location>
</feature>
<dbReference type="Proteomes" id="UP001174691">
    <property type="component" value="Unassembled WGS sequence"/>
</dbReference>
<evidence type="ECO:0000313" key="4">
    <source>
        <dbReference type="Proteomes" id="UP001174691"/>
    </source>
</evidence>
<dbReference type="Pfam" id="PF20516">
    <property type="entry name" value="PDDEXK_12"/>
    <property type="match status" value="1"/>
</dbReference>
<proteinExistence type="predicted"/>
<sequence>MRRARVPGFTPPKRKAAKSPCRNVSDAATRTYKRARYCGSLSVNLSRSPSDAISGASGRLTRRTGRQVAIWPDVNDASTGSADAIATPNTSSVTGGGDWQYSVALGRTPSNAPIPKSSQASSQSWATSPSTTGRNRSANKAAGSLGAQTTTPQTKRVDYIILLDHEQVRSEIEQVVRNSLTNGLPVIESINHVDQTSLRFQPITVSIGTKTPDGWELHGRTQLSNWGAAHIMCLRAAALVTGAKLPEQQLALPLVLVVGSKWSVYFLVDYGDQMHMIEALSLDNTSSVLGHYKVLALVRELGRWSLDVYLPWLRYVVL</sequence>
<evidence type="ECO:0000256" key="1">
    <source>
        <dbReference type="SAM" id="MobiDB-lite"/>
    </source>
</evidence>
<reference evidence="3" key="1">
    <citation type="submission" date="2022-07" db="EMBL/GenBank/DDBJ databases">
        <title>Fungi with potential for degradation of polypropylene.</title>
        <authorList>
            <person name="Gostincar C."/>
        </authorList>
    </citation>
    <scope>NUCLEOTIDE SEQUENCE</scope>
    <source>
        <strain evidence="3">EXF-13287</strain>
    </source>
</reference>
<comment type="caution">
    <text evidence="3">The sequence shown here is derived from an EMBL/GenBank/DDBJ whole genome shotgun (WGS) entry which is preliminary data.</text>
</comment>
<accession>A0AA38VEI5</accession>
<keyword evidence="4" id="KW-1185">Reference proteome</keyword>
<dbReference type="AlphaFoldDB" id="A0AA38VEI5"/>
<evidence type="ECO:0000313" key="3">
    <source>
        <dbReference type="EMBL" id="KAJ9144300.1"/>
    </source>
</evidence>
<feature type="region of interest" description="Disordered" evidence="1">
    <location>
        <begin position="71"/>
        <end position="150"/>
    </location>
</feature>
<dbReference type="InterPro" id="IPR046797">
    <property type="entry name" value="PDDEXK_12"/>
</dbReference>
<dbReference type="EMBL" id="JANBVN010000102">
    <property type="protein sequence ID" value="KAJ9144300.1"/>
    <property type="molecule type" value="Genomic_DNA"/>
</dbReference>
<name>A0AA38VEI5_9PEZI</name>
<organism evidence="3 4">
    <name type="scientific">Coniochaeta hoffmannii</name>
    <dbReference type="NCBI Taxonomy" id="91930"/>
    <lineage>
        <taxon>Eukaryota</taxon>
        <taxon>Fungi</taxon>
        <taxon>Dikarya</taxon>
        <taxon>Ascomycota</taxon>
        <taxon>Pezizomycotina</taxon>
        <taxon>Sordariomycetes</taxon>
        <taxon>Sordariomycetidae</taxon>
        <taxon>Coniochaetales</taxon>
        <taxon>Coniochaetaceae</taxon>
        <taxon>Coniochaeta</taxon>
    </lineage>
</organism>
<feature type="region of interest" description="Disordered" evidence="1">
    <location>
        <begin position="1"/>
        <end position="22"/>
    </location>
</feature>